<comment type="cofactor">
    <cofactor evidence="2">
        <name>Mg(2+)</name>
        <dbReference type="ChEBI" id="CHEBI:18420"/>
    </cofactor>
</comment>
<dbReference type="GO" id="GO:0030145">
    <property type="term" value="F:manganese ion binding"/>
    <property type="evidence" value="ECO:0007669"/>
    <property type="project" value="UniProtKB-UniRule"/>
</dbReference>
<dbReference type="InterPro" id="IPR023160">
    <property type="entry name" value="RNase_HII_hlx-loop-hlx_cap_dom"/>
</dbReference>
<accession>A0A429G1I2</accession>
<evidence type="ECO:0000256" key="5">
    <source>
        <dbReference type="ARBA" id="ARBA00007383"/>
    </source>
</evidence>
<reference evidence="17 18" key="1">
    <citation type="submission" date="2018-10" db="EMBL/GenBank/DDBJ databases">
        <title>Co-occurring genomic capacity for anaerobic methane metabolism and dissimilatory sulfite reduction discovered in the Korarchaeota.</title>
        <authorList>
            <person name="Mckay L.J."/>
            <person name="Dlakic M."/>
            <person name="Fields M.W."/>
            <person name="Delmont T.O."/>
            <person name="Eren A.M."/>
            <person name="Jay Z.J."/>
            <person name="Klingelsmith K.B."/>
            <person name="Rusch D.B."/>
            <person name="Inskeep W.P."/>
        </authorList>
    </citation>
    <scope>NUCLEOTIDE SEQUENCE [LARGE SCALE GENOMIC DNA]</scope>
    <source>
        <strain evidence="17 18">WS</strain>
    </source>
</reference>
<dbReference type="GO" id="GO:0005737">
    <property type="term" value="C:cytoplasm"/>
    <property type="evidence" value="ECO:0007669"/>
    <property type="project" value="UniProtKB-SubCell"/>
</dbReference>
<evidence type="ECO:0000256" key="1">
    <source>
        <dbReference type="ARBA" id="ARBA00000077"/>
    </source>
</evidence>
<organism evidence="17 18">
    <name type="scientific">Candidatus Korarchaeum cryptofilum</name>
    <dbReference type="NCBI Taxonomy" id="498846"/>
    <lineage>
        <taxon>Archaea</taxon>
        <taxon>Thermoproteota</taxon>
        <taxon>Candidatus Korarchaeia</taxon>
        <taxon>Candidatus Korarchaeales</taxon>
        <taxon>Candidatus Korarchaeaceae</taxon>
        <taxon>Candidatus Korarchaeum</taxon>
    </lineage>
</organism>
<dbReference type="Gene3D" id="3.30.420.10">
    <property type="entry name" value="Ribonuclease H-like superfamily/Ribonuclease H"/>
    <property type="match status" value="1"/>
</dbReference>
<dbReference type="GO" id="GO:0003723">
    <property type="term" value="F:RNA binding"/>
    <property type="evidence" value="ECO:0007669"/>
    <property type="project" value="UniProtKB-UniRule"/>
</dbReference>
<evidence type="ECO:0000256" key="7">
    <source>
        <dbReference type="ARBA" id="ARBA00019179"/>
    </source>
</evidence>
<dbReference type="GO" id="GO:0032299">
    <property type="term" value="C:ribonuclease H2 complex"/>
    <property type="evidence" value="ECO:0007669"/>
    <property type="project" value="TreeGrafter"/>
</dbReference>
<dbReference type="InterPro" id="IPR024567">
    <property type="entry name" value="RNase_HII/HIII_dom"/>
</dbReference>
<evidence type="ECO:0000256" key="8">
    <source>
        <dbReference type="ARBA" id="ARBA00022490"/>
    </source>
</evidence>
<evidence type="ECO:0000256" key="3">
    <source>
        <dbReference type="ARBA" id="ARBA00004065"/>
    </source>
</evidence>
<keyword evidence="10 13" id="KW-0479">Metal-binding</keyword>
<dbReference type="GO" id="GO:0043137">
    <property type="term" value="P:DNA replication, removal of RNA primer"/>
    <property type="evidence" value="ECO:0007669"/>
    <property type="project" value="TreeGrafter"/>
</dbReference>
<comment type="catalytic activity">
    <reaction evidence="1 13 14 15">
        <text>Endonucleolytic cleavage to 5'-phosphomonoester.</text>
        <dbReference type="EC" id="3.1.26.4"/>
    </reaction>
</comment>
<dbReference type="AlphaFoldDB" id="A0A429G1I2"/>
<evidence type="ECO:0000256" key="11">
    <source>
        <dbReference type="ARBA" id="ARBA00022759"/>
    </source>
</evidence>
<feature type="domain" description="RNase H type-2" evidence="16">
    <location>
        <begin position="3"/>
        <end position="214"/>
    </location>
</feature>
<feature type="binding site" evidence="13 14">
    <location>
        <position position="10"/>
    </location>
    <ligand>
        <name>a divalent metal cation</name>
        <dbReference type="ChEBI" id="CHEBI:60240"/>
    </ligand>
</feature>
<dbReference type="EC" id="3.1.26.4" evidence="6 13"/>
<keyword evidence="13" id="KW-0464">Manganese</keyword>
<comment type="similarity">
    <text evidence="5 13 15">Belongs to the RNase HII family.</text>
</comment>
<evidence type="ECO:0000313" key="17">
    <source>
        <dbReference type="EMBL" id="RSN67690.1"/>
    </source>
</evidence>
<keyword evidence="12 13" id="KW-0378">Hydrolase</keyword>
<keyword evidence="9 13" id="KW-0540">Nuclease</keyword>
<evidence type="ECO:0000313" key="18">
    <source>
        <dbReference type="Proteomes" id="UP000278149"/>
    </source>
</evidence>
<comment type="subcellular location">
    <subcellularLocation>
        <location evidence="4 13">Cytoplasm</location>
    </subcellularLocation>
</comment>
<comment type="cofactor">
    <cofactor evidence="13 14">
        <name>Mn(2+)</name>
        <dbReference type="ChEBI" id="CHEBI:29035"/>
    </cofactor>
    <cofactor evidence="13 14">
        <name>Mg(2+)</name>
        <dbReference type="ChEBI" id="CHEBI:18420"/>
    </cofactor>
    <text evidence="13 14">Manganese or magnesium. Binds 1 divalent metal ion per monomer in the absence of substrate. May bind a second metal ion after substrate binding.</text>
</comment>
<name>A0A429G1I2_9CREN</name>
<dbReference type="Proteomes" id="UP000278149">
    <property type="component" value="Unassembled WGS sequence"/>
</dbReference>
<dbReference type="FunFam" id="3.30.420.10:FF:000139">
    <property type="entry name" value="Ribonuclease HII"/>
    <property type="match status" value="1"/>
</dbReference>
<evidence type="ECO:0000256" key="6">
    <source>
        <dbReference type="ARBA" id="ARBA00012180"/>
    </source>
</evidence>
<evidence type="ECO:0000256" key="15">
    <source>
        <dbReference type="RuleBase" id="RU003515"/>
    </source>
</evidence>
<dbReference type="PROSITE" id="PS51975">
    <property type="entry name" value="RNASE_H_2"/>
    <property type="match status" value="1"/>
</dbReference>
<evidence type="ECO:0000256" key="4">
    <source>
        <dbReference type="ARBA" id="ARBA00004496"/>
    </source>
</evidence>
<dbReference type="PANTHER" id="PTHR10954:SF23">
    <property type="entry name" value="RIBONUCLEASE"/>
    <property type="match status" value="1"/>
</dbReference>
<proteinExistence type="inferred from homology"/>
<dbReference type="FunFam" id="1.10.10.460:FF:000002">
    <property type="entry name" value="Ribonuclease"/>
    <property type="match status" value="1"/>
</dbReference>
<dbReference type="EMBL" id="RCOR01000042">
    <property type="protein sequence ID" value="RSN67690.1"/>
    <property type="molecule type" value="Genomic_DNA"/>
</dbReference>
<feature type="binding site" evidence="13 14">
    <location>
        <position position="107"/>
    </location>
    <ligand>
        <name>a divalent metal cation</name>
        <dbReference type="ChEBI" id="CHEBI:60240"/>
    </ligand>
</feature>
<comment type="function">
    <text evidence="3 13 15">Endonuclease that specifically degrades the RNA of RNA-DNA hybrids.</text>
</comment>
<dbReference type="InterPro" id="IPR036397">
    <property type="entry name" value="RNaseH_sf"/>
</dbReference>
<evidence type="ECO:0000259" key="16">
    <source>
        <dbReference type="PROSITE" id="PS51975"/>
    </source>
</evidence>
<dbReference type="InterPro" id="IPR012337">
    <property type="entry name" value="RNaseH-like_sf"/>
</dbReference>
<keyword evidence="8 13" id="KW-0963">Cytoplasm</keyword>
<evidence type="ECO:0000256" key="13">
    <source>
        <dbReference type="HAMAP-Rule" id="MF_00052"/>
    </source>
</evidence>
<dbReference type="Pfam" id="PF01351">
    <property type="entry name" value="RNase_HII"/>
    <property type="match status" value="1"/>
</dbReference>
<comment type="caution">
    <text evidence="17">The sequence shown here is derived from an EMBL/GenBank/DDBJ whole genome shotgun (WGS) entry which is preliminary data.</text>
</comment>
<dbReference type="CDD" id="cd07180">
    <property type="entry name" value="RNase_HII_archaea_like"/>
    <property type="match status" value="1"/>
</dbReference>
<dbReference type="NCBIfam" id="TIGR00729">
    <property type="entry name" value="ribonuclease HII"/>
    <property type="match status" value="1"/>
</dbReference>
<evidence type="ECO:0000256" key="14">
    <source>
        <dbReference type="PROSITE-ProRule" id="PRU01319"/>
    </source>
</evidence>
<dbReference type="GO" id="GO:0006298">
    <property type="term" value="P:mismatch repair"/>
    <property type="evidence" value="ECO:0007669"/>
    <property type="project" value="TreeGrafter"/>
</dbReference>
<dbReference type="HAMAP" id="MF_00052_A">
    <property type="entry name" value="RNase_HII_A"/>
    <property type="match status" value="1"/>
</dbReference>
<dbReference type="InterPro" id="IPR001352">
    <property type="entry name" value="RNase_HII/HIII"/>
</dbReference>
<evidence type="ECO:0000256" key="12">
    <source>
        <dbReference type="ARBA" id="ARBA00022801"/>
    </source>
</evidence>
<dbReference type="InterPro" id="IPR004649">
    <property type="entry name" value="RNase_H2_suA"/>
</dbReference>
<evidence type="ECO:0000256" key="2">
    <source>
        <dbReference type="ARBA" id="ARBA00001946"/>
    </source>
</evidence>
<dbReference type="InterPro" id="IPR020787">
    <property type="entry name" value="RNase_HII_arc"/>
</dbReference>
<sequence>MSSLSMGIDEAGRGPVIGPMVVAAVILKRREAKRLREMGVTDSKLLSAERREELFPMIIESAESYLIKVIEPKRIDEAVSKNMLNLLEAEVMSELIRELRPARVIVDSPMRNCRKFSDVLREFLGDSSVKIIAENKADSKYIQVASASIIAKVERDRRIRELSELTGIEIGSGYPGDPKTREAIRMILKGAEFPRNQVRWKWATINRLLEEIRGSDLTEFLD</sequence>
<evidence type="ECO:0000256" key="10">
    <source>
        <dbReference type="ARBA" id="ARBA00022723"/>
    </source>
</evidence>
<evidence type="ECO:0000256" key="9">
    <source>
        <dbReference type="ARBA" id="ARBA00022722"/>
    </source>
</evidence>
<dbReference type="PANTHER" id="PTHR10954">
    <property type="entry name" value="RIBONUCLEASE H2 SUBUNIT A"/>
    <property type="match status" value="1"/>
</dbReference>
<dbReference type="Gene3D" id="1.10.10.460">
    <property type="entry name" value="Ribonuclease hii. Domain 2"/>
    <property type="match status" value="1"/>
</dbReference>
<dbReference type="SUPFAM" id="SSF53098">
    <property type="entry name" value="Ribonuclease H-like"/>
    <property type="match status" value="1"/>
</dbReference>
<keyword evidence="11 13" id="KW-0255">Endonuclease</keyword>
<gene>
    <name evidence="13" type="primary">rnhB</name>
    <name evidence="17" type="ORF">D9Q81_07810</name>
</gene>
<protein>
    <recommendedName>
        <fullName evidence="7 13">Ribonuclease HII</fullName>
        <shortName evidence="13">RNase HII</shortName>
        <ecNumber evidence="6 13">3.1.26.4</ecNumber>
    </recommendedName>
</protein>
<feature type="binding site" evidence="13 14">
    <location>
        <position position="9"/>
    </location>
    <ligand>
        <name>a divalent metal cation</name>
        <dbReference type="ChEBI" id="CHEBI:60240"/>
    </ligand>
</feature>
<dbReference type="GO" id="GO:0004523">
    <property type="term" value="F:RNA-DNA hybrid ribonuclease activity"/>
    <property type="evidence" value="ECO:0007669"/>
    <property type="project" value="UniProtKB-UniRule"/>
</dbReference>